<keyword evidence="6 11" id="KW-0547">Nucleotide-binding</keyword>
<dbReference type="GO" id="GO:0004765">
    <property type="term" value="F:shikimate kinase activity"/>
    <property type="evidence" value="ECO:0007669"/>
    <property type="project" value="UniProtKB-UniRule"/>
</dbReference>
<feature type="binding site" evidence="11">
    <location>
        <position position="126"/>
    </location>
    <ligand>
        <name>ATP</name>
        <dbReference type="ChEBI" id="CHEBI:30616"/>
    </ligand>
</feature>
<name>A0A9X2RB83_9BACT</name>
<feature type="binding site" evidence="11">
    <location>
        <position position="88"/>
    </location>
    <ligand>
        <name>substrate</name>
    </ligand>
</feature>
<feature type="binding site" evidence="11">
    <location>
        <position position="24"/>
    </location>
    <ligand>
        <name>Mg(2+)</name>
        <dbReference type="ChEBI" id="CHEBI:18420"/>
    </ligand>
</feature>
<keyword evidence="13" id="KW-1185">Reference proteome</keyword>
<dbReference type="PANTHER" id="PTHR21087">
    <property type="entry name" value="SHIKIMATE KINASE"/>
    <property type="match status" value="1"/>
</dbReference>
<dbReference type="HAMAP" id="MF_00109">
    <property type="entry name" value="Shikimate_kinase"/>
    <property type="match status" value="1"/>
</dbReference>
<gene>
    <name evidence="11" type="primary">aroK</name>
    <name evidence="12" type="ORF">NM125_01245</name>
</gene>
<protein>
    <recommendedName>
        <fullName evidence="3 11">Shikimate kinase</fullName>
        <shortName evidence="11">SK</shortName>
        <ecNumber evidence="3 11">2.7.1.71</ecNumber>
    </recommendedName>
</protein>
<dbReference type="GO" id="GO:0000287">
    <property type="term" value="F:magnesium ion binding"/>
    <property type="evidence" value="ECO:0007669"/>
    <property type="project" value="UniProtKB-UniRule"/>
</dbReference>
<evidence type="ECO:0000256" key="8">
    <source>
        <dbReference type="ARBA" id="ARBA00022840"/>
    </source>
</evidence>
<keyword evidence="11" id="KW-0963">Cytoplasm</keyword>
<comment type="pathway">
    <text evidence="1 11">Metabolic intermediate biosynthesis; chorismate biosynthesis; chorismate from D-erythrose 4-phosphate and phosphoenolpyruvate: step 5/7.</text>
</comment>
<dbReference type="InterPro" id="IPR000623">
    <property type="entry name" value="Shikimate_kinase/TSH1"/>
</dbReference>
<dbReference type="EC" id="2.7.1.71" evidence="3 11"/>
<comment type="caution">
    <text evidence="11">Lacks conserved residue(s) required for the propagation of feature annotation.</text>
</comment>
<evidence type="ECO:0000256" key="11">
    <source>
        <dbReference type="HAMAP-Rule" id="MF_00109"/>
    </source>
</evidence>
<comment type="catalytic activity">
    <reaction evidence="10 11">
        <text>shikimate + ATP = 3-phosphoshikimate + ADP + H(+)</text>
        <dbReference type="Rhea" id="RHEA:13121"/>
        <dbReference type="ChEBI" id="CHEBI:15378"/>
        <dbReference type="ChEBI" id="CHEBI:30616"/>
        <dbReference type="ChEBI" id="CHEBI:36208"/>
        <dbReference type="ChEBI" id="CHEBI:145989"/>
        <dbReference type="ChEBI" id="CHEBI:456216"/>
        <dbReference type="EC" id="2.7.1.71"/>
    </reaction>
</comment>
<proteinExistence type="inferred from homology"/>
<comment type="caution">
    <text evidence="12">The sequence shown here is derived from an EMBL/GenBank/DDBJ whole genome shotgun (WGS) entry which is preliminary data.</text>
</comment>
<keyword evidence="11" id="KW-0460">Magnesium</keyword>
<dbReference type="GO" id="GO:0005829">
    <property type="term" value="C:cytosol"/>
    <property type="evidence" value="ECO:0007669"/>
    <property type="project" value="TreeGrafter"/>
</dbReference>
<accession>A0A9X2RB83</accession>
<evidence type="ECO:0000256" key="6">
    <source>
        <dbReference type="ARBA" id="ARBA00022741"/>
    </source>
</evidence>
<evidence type="ECO:0000313" key="13">
    <source>
        <dbReference type="Proteomes" id="UP001139125"/>
    </source>
</evidence>
<evidence type="ECO:0000256" key="3">
    <source>
        <dbReference type="ARBA" id="ARBA00012154"/>
    </source>
</evidence>
<evidence type="ECO:0000256" key="5">
    <source>
        <dbReference type="ARBA" id="ARBA00022679"/>
    </source>
</evidence>
<organism evidence="12 13">
    <name type="scientific">Gracilimonas sediminicola</name>
    <dbReference type="NCBI Taxonomy" id="2952158"/>
    <lineage>
        <taxon>Bacteria</taxon>
        <taxon>Pseudomonadati</taxon>
        <taxon>Balneolota</taxon>
        <taxon>Balneolia</taxon>
        <taxon>Balneolales</taxon>
        <taxon>Balneolaceae</taxon>
        <taxon>Gracilimonas</taxon>
    </lineage>
</organism>
<dbReference type="GO" id="GO:0008652">
    <property type="term" value="P:amino acid biosynthetic process"/>
    <property type="evidence" value="ECO:0007669"/>
    <property type="project" value="UniProtKB-KW"/>
</dbReference>
<comment type="subcellular location">
    <subcellularLocation>
        <location evidence="11">Cytoplasm</location>
    </subcellularLocation>
</comment>
<evidence type="ECO:0000256" key="10">
    <source>
        <dbReference type="ARBA" id="ARBA00048567"/>
    </source>
</evidence>
<dbReference type="SUPFAM" id="SSF52540">
    <property type="entry name" value="P-loop containing nucleoside triphosphate hydrolases"/>
    <property type="match status" value="1"/>
</dbReference>
<comment type="function">
    <text evidence="11">Catalyzes the specific phosphorylation of the 3-hydroxyl group of shikimic acid using ATP as a cosubstrate.</text>
</comment>
<evidence type="ECO:0000256" key="1">
    <source>
        <dbReference type="ARBA" id="ARBA00004842"/>
    </source>
</evidence>
<comment type="subunit">
    <text evidence="11">Monomer.</text>
</comment>
<dbReference type="PROSITE" id="PS01128">
    <property type="entry name" value="SHIKIMATE_KINASE"/>
    <property type="match status" value="1"/>
</dbReference>
<dbReference type="InterPro" id="IPR023000">
    <property type="entry name" value="Shikimate_kinase_CS"/>
</dbReference>
<comment type="similarity">
    <text evidence="2 11">Belongs to the shikimate kinase family.</text>
</comment>
<dbReference type="PANTHER" id="PTHR21087:SF16">
    <property type="entry name" value="SHIKIMATE KINASE 1, CHLOROPLASTIC"/>
    <property type="match status" value="1"/>
</dbReference>
<evidence type="ECO:0000256" key="2">
    <source>
        <dbReference type="ARBA" id="ARBA00006997"/>
    </source>
</evidence>
<evidence type="ECO:0000256" key="4">
    <source>
        <dbReference type="ARBA" id="ARBA00022605"/>
    </source>
</evidence>
<dbReference type="EMBL" id="JANDBC010000001">
    <property type="protein sequence ID" value="MCP9290200.1"/>
    <property type="molecule type" value="Genomic_DNA"/>
</dbReference>
<dbReference type="Pfam" id="PF01202">
    <property type="entry name" value="SKI"/>
    <property type="match status" value="1"/>
</dbReference>
<feature type="binding site" evidence="11">
    <location>
        <position position="153"/>
    </location>
    <ligand>
        <name>substrate</name>
    </ligand>
</feature>
<comment type="cofactor">
    <cofactor evidence="11">
        <name>Mg(2+)</name>
        <dbReference type="ChEBI" id="CHEBI:18420"/>
    </cofactor>
    <text evidence="11">Binds 1 Mg(2+) ion per subunit.</text>
</comment>
<feature type="binding site" evidence="11">
    <location>
        <position position="66"/>
    </location>
    <ligand>
        <name>substrate</name>
    </ligand>
</feature>
<dbReference type="Proteomes" id="UP001139125">
    <property type="component" value="Unassembled WGS sequence"/>
</dbReference>
<feature type="binding site" evidence="11">
    <location>
        <position position="42"/>
    </location>
    <ligand>
        <name>substrate</name>
    </ligand>
</feature>
<dbReference type="InterPro" id="IPR027417">
    <property type="entry name" value="P-loop_NTPase"/>
</dbReference>
<feature type="binding site" evidence="11">
    <location>
        <begin position="20"/>
        <end position="25"/>
    </location>
    <ligand>
        <name>ATP</name>
        <dbReference type="ChEBI" id="CHEBI:30616"/>
    </ligand>
</feature>
<keyword evidence="4 11" id="KW-0028">Amino-acid biosynthesis</keyword>
<keyword evidence="7 11" id="KW-0418">Kinase</keyword>
<keyword evidence="8 11" id="KW-0067">ATP-binding</keyword>
<sequence>MNSYRLQKFKDSMYLCGFMASGKSTLGKALAGKLEREYRDLDEVIVEREGKSIRAIFDEHGEHYFREKEWEYLLDLTRNFRGVVSLGGGALQNQRIVDHLKVNGLLLFVDTPLEQITDRVLQSDERPILFNKDGKIKSRDTLFTELKALYSGREKFYKQAQVAIKTPLFSSVEEMTEAAIEKITRHV</sequence>
<dbReference type="GO" id="GO:0009423">
    <property type="term" value="P:chorismate biosynthetic process"/>
    <property type="evidence" value="ECO:0007669"/>
    <property type="project" value="UniProtKB-UniRule"/>
</dbReference>
<evidence type="ECO:0000256" key="9">
    <source>
        <dbReference type="ARBA" id="ARBA00023141"/>
    </source>
</evidence>
<dbReference type="InterPro" id="IPR031322">
    <property type="entry name" value="Shikimate/glucono_kinase"/>
</dbReference>
<dbReference type="RefSeq" id="WP_255132060.1">
    <property type="nucleotide sequence ID" value="NZ_JANDBC010000001.1"/>
</dbReference>
<dbReference type="CDD" id="cd00464">
    <property type="entry name" value="SK"/>
    <property type="match status" value="1"/>
</dbReference>
<keyword evidence="11" id="KW-0479">Metal-binding</keyword>
<dbReference type="GO" id="GO:0005524">
    <property type="term" value="F:ATP binding"/>
    <property type="evidence" value="ECO:0007669"/>
    <property type="project" value="UniProtKB-UniRule"/>
</dbReference>
<dbReference type="GO" id="GO:0009073">
    <property type="term" value="P:aromatic amino acid family biosynthetic process"/>
    <property type="evidence" value="ECO:0007669"/>
    <property type="project" value="UniProtKB-KW"/>
</dbReference>
<reference evidence="12" key="1">
    <citation type="submission" date="2022-06" db="EMBL/GenBank/DDBJ databases">
        <title>Gracilimonas sp. CAU 1638 isolated from sea sediment.</title>
        <authorList>
            <person name="Kim W."/>
        </authorList>
    </citation>
    <scope>NUCLEOTIDE SEQUENCE</scope>
    <source>
        <strain evidence="12">CAU 1638</strain>
    </source>
</reference>
<evidence type="ECO:0000313" key="12">
    <source>
        <dbReference type="EMBL" id="MCP9290200.1"/>
    </source>
</evidence>
<keyword evidence="9 11" id="KW-0057">Aromatic amino acid biosynthesis</keyword>
<dbReference type="Gene3D" id="3.40.50.300">
    <property type="entry name" value="P-loop containing nucleotide triphosphate hydrolases"/>
    <property type="match status" value="1"/>
</dbReference>
<evidence type="ECO:0000256" key="7">
    <source>
        <dbReference type="ARBA" id="ARBA00022777"/>
    </source>
</evidence>
<dbReference type="AlphaFoldDB" id="A0A9X2RB83"/>
<dbReference type="PRINTS" id="PR01100">
    <property type="entry name" value="SHIKIMTKNASE"/>
</dbReference>
<keyword evidence="5 11" id="KW-0808">Transferase</keyword>